<sequence length="141" mass="15899">MAERLYECMFLLDSGRYAQDPQGTEKIVQEILERCEAELVVSTPWQEGKLAYEIDGHRKGLHYLTYFKMDASQVTAFARICKLNEVVIRQLLLDHDEKLFSLLTQQVQPPESEESQEEPVAVGAGAEKSSTDDASSTEGDK</sequence>
<dbReference type="GO" id="GO:0003735">
    <property type="term" value="F:structural constituent of ribosome"/>
    <property type="evidence" value="ECO:0007669"/>
    <property type="project" value="InterPro"/>
</dbReference>
<dbReference type="InterPro" id="IPR020814">
    <property type="entry name" value="Ribosomal_S6_plastid/chlpt"/>
</dbReference>
<protein>
    <recommendedName>
        <fullName evidence="5 6">Small ribosomal subunit protein bS6</fullName>
    </recommendedName>
</protein>
<dbReference type="Proteomes" id="UP000315724">
    <property type="component" value="Chromosome"/>
</dbReference>
<evidence type="ECO:0000256" key="4">
    <source>
        <dbReference type="ARBA" id="ARBA00035104"/>
    </source>
</evidence>
<keyword evidence="2 6" id="KW-0689">Ribosomal protein</keyword>
<dbReference type="CDD" id="cd00473">
    <property type="entry name" value="bS6"/>
    <property type="match status" value="1"/>
</dbReference>
<evidence type="ECO:0000256" key="7">
    <source>
        <dbReference type="SAM" id="MobiDB-lite"/>
    </source>
</evidence>
<evidence type="ECO:0000313" key="8">
    <source>
        <dbReference type="EMBL" id="QDT34385.1"/>
    </source>
</evidence>
<dbReference type="NCBIfam" id="TIGR00166">
    <property type="entry name" value="S6"/>
    <property type="match status" value="1"/>
</dbReference>
<dbReference type="SUPFAM" id="SSF54995">
    <property type="entry name" value="Ribosomal protein S6"/>
    <property type="match status" value="1"/>
</dbReference>
<dbReference type="RefSeq" id="WP_145202241.1">
    <property type="nucleotide sequence ID" value="NZ_CP036267.1"/>
</dbReference>
<evidence type="ECO:0000256" key="1">
    <source>
        <dbReference type="ARBA" id="ARBA00009512"/>
    </source>
</evidence>
<comment type="function">
    <text evidence="4 6">Binds together with bS18 to 16S ribosomal RNA.</text>
</comment>
<dbReference type="KEGG" id="tpol:Mal48_36450"/>
<dbReference type="GO" id="GO:0006412">
    <property type="term" value="P:translation"/>
    <property type="evidence" value="ECO:0007669"/>
    <property type="project" value="UniProtKB-UniRule"/>
</dbReference>
<keyword evidence="6" id="KW-0699">rRNA-binding</keyword>
<organism evidence="8 9">
    <name type="scientific">Thalassoglobus polymorphus</name>
    <dbReference type="NCBI Taxonomy" id="2527994"/>
    <lineage>
        <taxon>Bacteria</taxon>
        <taxon>Pseudomonadati</taxon>
        <taxon>Planctomycetota</taxon>
        <taxon>Planctomycetia</taxon>
        <taxon>Planctomycetales</taxon>
        <taxon>Planctomycetaceae</taxon>
        <taxon>Thalassoglobus</taxon>
    </lineage>
</organism>
<evidence type="ECO:0000256" key="6">
    <source>
        <dbReference type="HAMAP-Rule" id="MF_00360"/>
    </source>
</evidence>
<dbReference type="Gene3D" id="3.30.70.60">
    <property type="match status" value="1"/>
</dbReference>
<name>A0A517QRY9_9PLAN</name>
<dbReference type="GO" id="GO:0005840">
    <property type="term" value="C:ribosome"/>
    <property type="evidence" value="ECO:0007669"/>
    <property type="project" value="UniProtKB-KW"/>
</dbReference>
<keyword evidence="9" id="KW-1185">Reference proteome</keyword>
<dbReference type="InterPro" id="IPR000529">
    <property type="entry name" value="Ribosomal_bS6"/>
</dbReference>
<dbReference type="Pfam" id="PF01250">
    <property type="entry name" value="Ribosomal_S6"/>
    <property type="match status" value="1"/>
</dbReference>
<feature type="region of interest" description="Disordered" evidence="7">
    <location>
        <begin position="105"/>
        <end position="141"/>
    </location>
</feature>
<feature type="compositionally biased region" description="Polar residues" evidence="7">
    <location>
        <begin position="132"/>
        <end position="141"/>
    </location>
</feature>
<keyword evidence="6" id="KW-0694">RNA-binding</keyword>
<dbReference type="InterPro" id="IPR035980">
    <property type="entry name" value="Ribosomal_bS6_sf"/>
</dbReference>
<evidence type="ECO:0000256" key="5">
    <source>
        <dbReference type="ARBA" id="ARBA00035294"/>
    </source>
</evidence>
<proteinExistence type="inferred from homology"/>
<dbReference type="EMBL" id="CP036267">
    <property type="protein sequence ID" value="QDT34385.1"/>
    <property type="molecule type" value="Genomic_DNA"/>
</dbReference>
<dbReference type="AlphaFoldDB" id="A0A517QRY9"/>
<evidence type="ECO:0000313" key="9">
    <source>
        <dbReference type="Proteomes" id="UP000315724"/>
    </source>
</evidence>
<gene>
    <name evidence="6 8" type="primary">rpsF</name>
    <name evidence="8" type="ORF">Mal48_36450</name>
</gene>
<reference evidence="8 9" key="1">
    <citation type="submission" date="2019-02" db="EMBL/GenBank/DDBJ databases">
        <title>Deep-cultivation of Planctomycetes and their phenomic and genomic characterization uncovers novel biology.</title>
        <authorList>
            <person name="Wiegand S."/>
            <person name="Jogler M."/>
            <person name="Boedeker C."/>
            <person name="Pinto D."/>
            <person name="Vollmers J."/>
            <person name="Rivas-Marin E."/>
            <person name="Kohn T."/>
            <person name="Peeters S.H."/>
            <person name="Heuer A."/>
            <person name="Rast P."/>
            <person name="Oberbeckmann S."/>
            <person name="Bunk B."/>
            <person name="Jeske O."/>
            <person name="Meyerdierks A."/>
            <person name="Storesund J.E."/>
            <person name="Kallscheuer N."/>
            <person name="Luecker S."/>
            <person name="Lage O.M."/>
            <person name="Pohl T."/>
            <person name="Merkel B.J."/>
            <person name="Hornburger P."/>
            <person name="Mueller R.-W."/>
            <person name="Bruemmer F."/>
            <person name="Labrenz M."/>
            <person name="Spormann A.M."/>
            <person name="Op den Camp H."/>
            <person name="Overmann J."/>
            <person name="Amann R."/>
            <person name="Jetten M.S.M."/>
            <person name="Mascher T."/>
            <person name="Medema M.H."/>
            <person name="Devos D.P."/>
            <person name="Kaster A.-K."/>
            <person name="Ovreas L."/>
            <person name="Rohde M."/>
            <person name="Galperin M.Y."/>
            <person name="Jogler C."/>
        </authorList>
    </citation>
    <scope>NUCLEOTIDE SEQUENCE [LARGE SCALE GENOMIC DNA]</scope>
    <source>
        <strain evidence="8 9">Mal48</strain>
    </source>
</reference>
<comment type="similarity">
    <text evidence="1 6">Belongs to the bacterial ribosomal protein bS6 family.</text>
</comment>
<evidence type="ECO:0000256" key="3">
    <source>
        <dbReference type="ARBA" id="ARBA00023274"/>
    </source>
</evidence>
<dbReference type="GO" id="GO:1990904">
    <property type="term" value="C:ribonucleoprotein complex"/>
    <property type="evidence" value="ECO:0007669"/>
    <property type="project" value="UniProtKB-KW"/>
</dbReference>
<dbReference type="HAMAP" id="MF_00360">
    <property type="entry name" value="Ribosomal_bS6"/>
    <property type="match status" value="1"/>
</dbReference>
<keyword evidence="3 6" id="KW-0687">Ribonucleoprotein</keyword>
<dbReference type="OrthoDB" id="290527at2"/>
<dbReference type="GO" id="GO:0019843">
    <property type="term" value="F:rRNA binding"/>
    <property type="evidence" value="ECO:0007669"/>
    <property type="project" value="UniProtKB-UniRule"/>
</dbReference>
<evidence type="ECO:0000256" key="2">
    <source>
        <dbReference type="ARBA" id="ARBA00022980"/>
    </source>
</evidence>
<accession>A0A517QRY9</accession>
<dbReference type="InterPro" id="IPR014717">
    <property type="entry name" value="Transl_elong_EF1B/ribsomal_bS6"/>
</dbReference>